<proteinExistence type="predicted"/>
<dbReference type="SMART" id="SM00450">
    <property type="entry name" value="RHOD"/>
    <property type="match status" value="1"/>
</dbReference>
<gene>
    <name evidence="2" type="ORF">Q428_06470</name>
</gene>
<dbReference type="InterPro" id="IPR050229">
    <property type="entry name" value="GlpE_sulfurtransferase"/>
</dbReference>
<dbReference type="InterPro" id="IPR001763">
    <property type="entry name" value="Rhodanese-like_dom"/>
</dbReference>
<name>A0A017RVI5_9CLOT</name>
<evidence type="ECO:0000313" key="2">
    <source>
        <dbReference type="EMBL" id="EYE88692.1"/>
    </source>
</evidence>
<dbReference type="Gene3D" id="3.40.250.10">
    <property type="entry name" value="Rhodanese-like domain"/>
    <property type="match status" value="1"/>
</dbReference>
<dbReference type="RefSeq" id="WP_084478171.1">
    <property type="nucleotide sequence ID" value="NZ_AZQP01000015.1"/>
</dbReference>
<feature type="domain" description="Rhodanese" evidence="1">
    <location>
        <begin position="48"/>
        <end position="135"/>
    </location>
</feature>
<evidence type="ECO:0000313" key="3">
    <source>
        <dbReference type="Proteomes" id="UP000019681"/>
    </source>
</evidence>
<dbReference type="GO" id="GO:0016740">
    <property type="term" value="F:transferase activity"/>
    <property type="evidence" value="ECO:0007669"/>
    <property type="project" value="UniProtKB-KW"/>
</dbReference>
<comment type="caution">
    <text evidence="2">The sequence shown here is derived from an EMBL/GenBank/DDBJ whole genome shotgun (WGS) entry which is preliminary data.</text>
</comment>
<dbReference type="PANTHER" id="PTHR43031">
    <property type="entry name" value="FAD-DEPENDENT OXIDOREDUCTASE"/>
    <property type="match status" value="1"/>
</dbReference>
<dbReference type="PANTHER" id="PTHR43031:SF18">
    <property type="entry name" value="RHODANESE-RELATED SULFURTRANSFERASES"/>
    <property type="match status" value="1"/>
</dbReference>
<organism evidence="2 3">
    <name type="scientific">Fervidicella metallireducens AeB</name>
    <dbReference type="NCBI Taxonomy" id="1403537"/>
    <lineage>
        <taxon>Bacteria</taxon>
        <taxon>Bacillati</taxon>
        <taxon>Bacillota</taxon>
        <taxon>Clostridia</taxon>
        <taxon>Eubacteriales</taxon>
        <taxon>Clostridiaceae</taxon>
        <taxon>Fervidicella</taxon>
    </lineage>
</organism>
<dbReference type="Pfam" id="PF00581">
    <property type="entry name" value="Rhodanese"/>
    <property type="match status" value="1"/>
</dbReference>
<keyword evidence="3" id="KW-1185">Reference proteome</keyword>
<dbReference type="OrthoDB" id="9800872at2"/>
<evidence type="ECO:0000259" key="1">
    <source>
        <dbReference type="PROSITE" id="PS50206"/>
    </source>
</evidence>
<sequence>MSGLLAILSAIPVAAIVYLGFLANRKYSNLSRFVTNVTAPQALKLINENKNMLILDVRTKDEFKSGHIKGAILIPYNELERRIIEIEKYKDKPTLVYCQSGRRGSIAVNTLIKNGFIDIYHLYKGFSSWPYEVVK</sequence>
<dbReference type="STRING" id="1403537.Q428_06470"/>
<reference evidence="2 3" key="1">
    <citation type="journal article" date="2014" name="Genome Announc.">
        <title>Draft Genome Sequence of Fervidicella metallireducens Strain AeBT, an Iron-Reducing Thermoanaerobe from the Great Artesian Basin.</title>
        <authorList>
            <person name="Patel B.K."/>
        </authorList>
    </citation>
    <scope>NUCLEOTIDE SEQUENCE [LARGE SCALE GENOMIC DNA]</scope>
    <source>
        <strain evidence="2 3">AeB</strain>
    </source>
</reference>
<protein>
    <submittedName>
        <fullName evidence="2">Sulfurtransferase</fullName>
    </submittedName>
</protein>
<dbReference type="SUPFAM" id="SSF52821">
    <property type="entry name" value="Rhodanese/Cell cycle control phosphatase"/>
    <property type="match status" value="1"/>
</dbReference>
<dbReference type="PROSITE" id="PS50206">
    <property type="entry name" value="RHODANESE_3"/>
    <property type="match status" value="1"/>
</dbReference>
<dbReference type="CDD" id="cd00158">
    <property type="entry name" value="RHOD"/>
    <property type="match status" value="1"/>
</dbReference>
<keyword evidence="2" id="KW-0808">Transferase</keyword>
<dbReference type="InterPro" id="IPR036873">
    <property type="entry name" value="Rhodanese-like_dom_sf"/>
</dbReference>
<accession>A0A017RVI5</accession>
<dbReference type="AlphaFoldDB" id="A0A017RVI5"/>
<dbReference type="EMBL" id="AZQP01000015">
    <property type="protein sequence ID" value="EYE88692.1"/>
    <property type="molecule type" value="Genomic_DNA"/>
</dbReference>
<dbReference type="Proteomes" id="UP000019681">
    <property type="component" value="Unassembled WGS sequence"/>
</dbReference>